<sequence length="494" mass="52805">MELQLVEREVFSLVDLGTPGLAAGVYSGGDALLTTAAGTACVEFGVPIDADTRFDIASASKQFTAACVLLLARDGRLSLDDDVRTHVPELNLAVPVTLRQCLQHTGGLPEWYAVVALTGHPLEGMNEQRLLEVLAGLRTTTFAPGTDFSYSNTGYVLSAVVVRRVGGQSLAAFARERLFAPLDMDDSVFRDDASLPLPRLAYGYANEEGVPLRADTQESVVGAGGLVSSVRDLAPWFGFLADGRVLGTDLRDALLERAVLADGTVLPYAFGVYHHEVAGRPAFGHAGGVPGYLSDLLYLPSEGLGLAVLSNQRVIDPLALNDRLARLLLGEPPASGREPARLPVPRHAHWYDPVSDATLTVETATGEGLTLKDVGEFRAAADGRWHGQGQQDREWLEFSGDSLVLGSIMAAHRPVTFHPAKPPSEEQMPDGAWFSEELGVRASVRDGVLRVGRTLELPASPAPEGMWEAGPFMLRLVEGELLVSGGGLRGLRFS</sequence>
<evidence type="ECO:0000259" key="1">
    <source>
        <dbReference type="Pfam" id="PF00144"/>
    </source>
</evidence>
<dbReference type="PANTHER" id="PTHR46825">
    <property type="entry name" value="D-ALANYL-D-ALANINE-CARBOXYPEPTIDASE/ENDOPEPTIDASE AMPH"/>
    <property type="match status" value="1"/>
</dbReference>
<feature type="domain" description="Beta-lactamase-related" evidence="1">
    <location>
        <begin position="16"/>
        <end position="327"/>
    </location>
</feature>
<evidence type="ECO:0000313" key="3">
    <source>
        <dbReference type="Proteomes" id="UP001602119"/>
    </source>
</evidence>
<keyword evidence="2" id="KW-0378">Hydrolase</keyword>
<proteinExistence type="predicted"/>
<dbReference type="InterPro" id="IPR050491">
    <property type="entry name" value="AmpC-like"/>
</dbReference>
<reference evidence="2 3" key="1">
    <citation type="submission" date="2024-10" db="EMBL/GenBank/DDBJ databases">
        <title>The Natural Products Discovery Center: Release of the First 8490 Sequenced Strains for Exploring Actinobacteria Biosynthetic Diversity.</title>
        <authorList>
            <person name="Kalkreuter E."/>
            <person name="Kautsar S.A."/>
            <person name="Yang D."/>
            <person name="Bader C.D."/>
            <person name="Teijaro C.N."/>
            <person name="Fluegel L."/>
            <person name="Davis C.M."/>
            <person name="Simpson J.R."/>
            <person name="Lauterbach L."/>
            <person name="Steele A.D."/>
            <person name="Gui C."/>
            <person name="Meng S."/>
            <person name="Li G."/>
            <person name="Viehrig K."/>
            <person name="Ye F."/>
            <person name="Su P."/>
            <person name="Kiefer A.F."/>
            <person name="Nichols A."/>
            <person name="Cepeda A.J."/>
            <person name="Yan W."/>
            <person name="Fan B."/>
            <person name="Jiang Y."/>
            <person name="Adhikari A."/>
            <person name="Zheng C.-J."/>
            <person name="Schuster L."/>
            <person name="Cowan T.M."/>
            <person name="Smanski M.J."/>
            <person name="Chevrette M.G."/>
            <person name="De Carvalho L.P.S."/>
            <person name="Shen B."/>
        </authorList>
    </citation>
    <scope>NUCLEOTIDE SEQUENCE [LARGE SCALE GENOMIC DNA]</scope>
    <source>
        <strain evidence="2 3">NPDC001281</strain>
    </source>
</reference>
<dbReference type="InterPro" id="IPR001466">
    <property type="entry name" value="Beta-lactam-related"/>
</dbReference>
<name>A0ABW6VGR6_MICFU</name>
<protein>
    <submittedName>
        <fullName evidence="2">Serine hydrolase domain-containing protein</fullName>
        <ecNumber evidence="2">3.-.-.-</ecNumber>
    </submittedName>
</protein>
<dbReference type="Pfam" id="PF00144">
    <property type="entry name" value="Beta-lactamase"/>
    <property type="match status" value="1"/>
</dbReference>
<evidence type="ECO:0000313" key="2">
    <source>
        <dbReference type="EMBL" id="MFF4778561.1"/>
    </source>
</evidence>
<dbReference type="EMBL" id="JBIAXI010000033">
    <property type="protein sequence ID" value="MFF4778561.1"/>
    <property type="molecule type" value="Genomic_DNA"/>
</dbReference>
<dbReference type="InterPro" id="IPR012338">
    <property type="entry name" value="Beta-lactam/transpept-like"/>
</dbReference>
<accession>A0ABW6VGR6</accession>
<dbReference type="EC" id="3.-.-.-" evidence="2"/>
<organism evidence="2 3">
    <name type="scientific">Microtetraspora fusca</name>
    <dbReference type="NCBI Taxonomy" id="1997"/>
    <lineage>
        <taxon>Bacteria</taxon>
        <taxon>Bacillati</taxon>
        <taxon>Actinomycetota</taxon>
        <taxon>Actinomycetes</taxon>
        <taxon>Streptosporangiales</taxon>
        <taxon>Streptosporangiaceae</taxon>
        <taxon>Microtetraspora</taxon>
    </lineage>
</organism>
<keyword evidence="3" id="KW-1185">Reference proteome</keyword>
<dbReference type="Gene3D" id="3.40.710.10">
    <property type="entry name" value="DD-peptidase/beta-lactamase superfamily"/>
    <property type="match status" value="1"/>
</dbReference>
<dbReference type="SUPFAM" id="SSF56601">
    <property type="entry name" value="beta-lactamase/transpeptidase-like"/>
    <property type="match status" value="1"/>
</dbReference>
<gene>
    <name evidence="2" type="ORF">ACFY05_37635</name>
</gene>
<dbReference type="Proteomes" id="UP001602119">
    <property type="component" value="Unassembled WGS sequence"/>
</dbReference>
<dbReference type="GO" id="GO:0016787">
    <property type="term" value="F:hydrolase activity"/>
    <property type="evidence" value="ECO:0007669"/>
    <property type="project" value="UniProtKB-KW"/>
</dbReference>
<dbReference type="PANTHER" id="PTHR46825:SF9">
    <property type="entry name" value="BETA-LACTAMASE-RELATED DOMAIN-CONTAINING PROTEIN"/>
    <property type="match status" value="1"/>
</dbReference>
<dbReference type="RefSeq" id="WP_387347131.1">
    <property type="nucleotide sequence ID" value="NZ_JBIAXI010000033.1"/>
</dbReference>
<comment type="caution">
    <text evidence="2">The sequence shown here is derived from an EMBL/GenBank/DDBJ whole genome shotgun (WGS) entry which is preliminary data.</text>
</comment>